<dbReference type="Gene3D" id="3.90.1300.10">
    <property type="entry name" value="Amidase signature (AS) domain"/>
    <property type="match status" value="1"/>
</dbReference>
<dbReference type="PANTHER" id="PTHR11895">
    <property type="entry name" value="TRANSAMIDASE"/>
    <property type="match status" value="1"/>
</dbReference>
<evidence type="ECO:0000259" key="3">
    <source>
        <dbReference type="Pfam" id="PF01425"/>
    </source>
</evidence>
<comment type="similarity">
    <text evidence="1">Belongs to the amidase family.</text>
</comment>
<protein>
    <submittedName>
        <fullName evidence="4">6-aminohexanoate-cyclic-dimer hydrolase</fullName>
    </submittedName>
</protein>
<sequence>MSSLAFSWDEWSRLDAVGLGQLVAGGQVNAAETAAQAIAAARLVEPQLDAVLETFDDLADGLAPESSTAGDPLRGVPFFIKDLGSAIGGRLSENGSALWHGRRAERTDPLLQNLQRAGLVAVGRSTTAELGMTYDTTTTYRGLKSTRNPWNRERSPGGSSGGSAALVAAGAVPLAHSTDGAGSTRIPAALCGLVGLKVSRGRLPLPWSFNEYGNATIGEGCFSRSVRDTAAFLDAAAAHHPIGNAFVAAPAPAHYAAALAQPVRPLRIALSTGAWGRDTPCSGHIAGRVREVARALQALGHEVEEISDEQISDWQAFWPSFRTFWLGIRPGGWGLPYGGEIPEYLLPQLSPMARRLWENSRRYDKLDVLRHQAANKAHALRLGALFGRWDVLLTPTFAIDAPQANGDFSLAHEHDLDAFVERLLDAGRYVIPASDAGIPAISLPAGLSDAGMPVGVQFWGHWFEEALLLQLAAQLDSAHPEWFAPRPPIHVARLGRSG</sequence>
<gene>
    <name evidence="4" type="primary">nylA</name>
    <name evidence="4" type="ORF">GAK35_02166</name>
</gene>
<evidence type="ECO:0000256" key="1">
    <source>
        <dbReference type="ARBA" id="ARBA00009199"/>
    </source>
</evidence>
<dbReference type="InterPro" id="IPR023631">
    <property type="entry name" value="Amidase_dom"/>
</dbReference>
<reference evidence="5" key="1">
    <citation type="journal article" date="2020" name="MBio">
        <title>Horizontal gene transfer to a defensive symbiont with a reduced genome amongst a multipartite beetle microbiome.</title>
        <authorList>
            <person name="Waterworth S.C."/>
            <person name="Florez L.V."/>
            <person name="Rees E.R."/>
            <person name="Hertweck C."/>
            <person name="Kaltenpoth M."/>
            <person name="Kwan J.C."/>
        </authorList>
    </citation>
    <scope>NUCLEOTIDE SEQUENCE [LARGE SCALE GENOMIC DNA]</scope>
</reference>
<dbReference type="GO" id="GO:0016787">
    <property type="term" value="F:hydrolase activity"/>
    <property type="evidence" value="ECO:0007669"/>
    <property type="project" value="UniProtKB-KW"/>
</dbReference>
<comment type="caution">
    <text evidence="4">The sequence shown here is derived from an EMBL/GenBank/DDBJ whole genome shotgun (WGS) entry which is preliminary data.</text>
</comment>
<organism evidence="4 5">
    <name type="scientific">Herbaspirillum frisingense</name>
    <dbReference type="NCBI Taxonomy" id="92645"/>
    <lineage>
        <taxon>Bacteria</taxon>
        <taxon>Pseudomonadati</taxon>
        <taxon>Pseudomonadota</taxon>
        <taxon>Betaproteobacteria</taxon>
        <taxon>Burkholderiales</taxon>
        <taxon>Oxalobacteraceae</taxon>
        <taxon>Herbaspirillum</taxon>
    </lineage>
</organism>
<feature type="region of interest" description="Disordered" evidence="2">
    <location>
        <begin position="143"/>
        <end position="162"/>
    </location>
</feature>
<evidence type="ECO:0000256" key="2">
    <source>
        <dbReference type="SAM" id="MobiDB-lite"/>
    </source>
</evidence>
<dbReference type="EMBL" id="WNDX01000058">
    <property type="protein sequence ID" value="KAF1043548.1"/>
    <property type="molecule type" value="Genomic_DNA"/>
</dbReference>
<dbReference type="Proteomes" id="UP000462435">
    <property type="component" value="Unassembled WGS sequence"/>
</dbReference>
<dbReference type="Pfam" id="PF01425">
    <property type="entry name" value="Amidase"/>
    <property type="match status" value="1"/>
</dbReference>
<accession>A0A7V8JU36</accession>
<evidence type="ECO:0000313" key="4">
    <source>
        <dbReference type="EMBL" id="KAF1043548.1"/>
    </source>
</evidence>
<dbReference type="SUPFAM" id="SSF75304">
    <property type="entry name" value="Amidase signature (AS) enzymes"/>
    <property type="match status" value="1"/>
</dbReference>
<name>A0A7V8JU36_9BURK</name>
<dbReference type="InterPro" id="IPR036928">
    <property type="entry name" value="AS_sf"/>
</dbReference>
<keyword evidence="4" id="KW-0378">Hydrolase</keyword>
<dbReference type="AlphaFoldDB" id="A0A7V8JU36"/>
<dbReference type="PANTHER" id="PTHR11895:SF7">
    <property type="entry name" value="GLUTAMYL-TRNA(GLN) AMIDOTRANSFERASE SUBUNIT A, MITOCHONDRIAL"/>
    <property type="match status" value="1"/>
</dbReference>
<feature type="domain" description="Amidase" evidence="3">
    <location>
        <begin position="36"/>
        <end position="469"/>
    </location>
</feature>
<evidence type="ECO:0000313" key="5">
    <source>
        <dbReference type="Proteomes" id="UP000462435"/>
    </source>
</evidence>
<dbReference type="InterPro" id="IPR000120">
    <property type="entry name" value="Amidase"/>
</dbReference>
<proteinExistence type="inferred from homology"/>